<proteinExistence type="predicted"/>
<dbReference type="AlphaFoldDB" id="A0A1Y6FSW9"/>
<reference evidence="2" key="1">
    <citation type="submission" date="2017-04" db="EMBL/GenBank/DDBJ databases">
        <authorList>
            <person name="Varghese N."/>
            <person name="Submissions S."/>
        </authorList>
    </citation>
    <scope>NUCLEOTIDE SEQUENCE [LARGE SCALE GENOMIC DNA]</scope>
    <source>
        <strain evidence="2">UI2</strain>
    </source>
</reference>
<name>A0A1Y6FSW9_9SPHN</name>
<dbReference type="EMBL" id="FXWL01000002">
    <property type="protein sequence ID" value="SMQ77296.1"/>
    <property type="molecule type" value="Genomic_DNA"/>
</dbReference>
<keyword evidence="2" id="KW-1185">Reference proteome</keyword>
<protein>
    <submittedName>
        <fullName evidence="1">Uncharacterized protein</fullName>
    </submittedName>
</protein>
<sequence length="134" mass="15920">MNMSHQEMRSYKIHTGIELELMICGKKPMSAFCRYIDDSFDVTGGQPFEHYVNTGFLRKKIFYIKNINLNKKMVYTAFSLINEEWRIEIYRSIKRIGQSFWSKDLEIIEGILLGYSMEENQEHIRLMFQDSGQS</sequence>
<gene>
    <name evidence="1" type="ORF">SAMN06295984_2704</name>
</gene>
<evidence type="ECO:0000313" key="2">
    <source>
        <dbReference type="Proteomes" id="UP000194469"/>
    </source>
</evidence>
<accession>A0A1Y6FSW9</accession>
<evidence type="ECO:0000313" key="1">
    <source>
        <dbReference type="EMBL" id="SMQ77296.1"/>
    </source>
</evidence>
<organism evidence="1 2">
    <name type="scientific">Sphingopyxis terrae subsp. ummariensis</name>
    <dbReference type="NCBI Taxonomy" id="429001"/>
    <lineage>
        <taxon>Bacteria</taxon>
        <taxon>Pseudomonadati</taxon>
        <taxon>Pseudomonadota</taxon>
        <taxon>Alphaproteobacteria</taxon>
        <taxon>Sphingomonadales</taxon>
        <taxon>Sphingomonadaceae</taxon>
        <taxon>Sphingopyxis</taxon>
    </lineage>
</organism>
<dbReference type="Proteomes" id="UP000194469">
    <property type="component" value="Unassembled WGS sequence"/>
</dbReference>